<dbReference type="EMBL" id="BART01034057">
    <property type="protein sequence ID" value="GAH14022.1"/>
    <property type="molecule type" value="Genomic_DNA"/>
</dbReference>
<comment type="caution">
    <text evidence="1">The sequence shown here is derived from an EMBL/GenBank/DDBJ whole genome shotgun (WGS) entry which is preliminary data.</text>
</comment>
<proteinExistence type="predicted"/>
<gene>
    <name evidence="1" type="ORF">S01H4_58327</name>
</gene>
<protein>
    <submittedName>
        <fullName evidence="1">Uncharacterized protein</fullName>
    </submittedName>
</protein>
<reference evidence="1" key="1">
    <citation type="journal article" date="2014" name="Front. Microbiol.">
        <title>High frequency of phylogenetically diverse reductive dehalogenase-homologous genes in deep subseafloor sedimentary metagenomes.</title>
        <authorList>
            <person name="Kawai M."/>
            <person name="Futagami T."/>
            <person name="Toyoda A."/>
            <person name="Takaki Y."/>
            <person name="Nishi S."/>
            <person name="Hori S."/>
            <person name="Arai W."/>
            <person name="Tsubouchi T."/>
            <person name="Morono Y."/>
            <person name="Uchiyama I."/>
            <person name="Ito T."/>
            <person name="Fujiyama A."/>
            <person name="Inagaki F."/>
            <person name="Takami H."/>
        </authorList>
    </citation>
    <scope>NUCLEOTIDE SEQUENCE</scope>
    <source>
        <strain evidence="1">Expedition CK06-06</strain>
    </source>
</reference>
<feature type="non-terminal residue" evidence="1">
    <location>
        <position position="1"/>
    </location>
</feature>
<evidence type="ECO:0000313" key="1">
    <source>
        <dbReference type="EMBL" id="GAH14022.1"/>
    </source>
</evidence>
<dbReference type="AlphaFoldDB" id="X1D1L4"/>
<organism evidence="1">
    <name type="scientific">marine sediment metagenome</name>
    <dbReference type="NCBI Taxonomy" id="412755"/>
    <lineage>
        <taxon>unclassified sequences</taxon>
        <taxon>metagenomes</taxon>
        <taxon>ecological metagenomes</taxon>
    </lineage>
</organism>
<name>X1D1L4_9ZZZZ</name>
<sequence length="44" mass="5262">KILKEKLDSNFFDNSHLIALARCKNDLFRERLIDLLKTLIVIYK</sequence>
<accession>X1D1L4</accession>